<dbReference type="Pfam" id="PF00271">
    <property type="entry name" value="Helicase_C"/>
    <property type="match status" value="1"/>
</dbReference>
<dbReference type="FunFam" id="3.40.50.10810:FF:000020">
    <property type="entry name" value="DNA repair and recombination protein RAD54B"/>
    <property type="match status" value="1"/>
</dbReference>
<dbReference type="Pfam" id="PF00176">
    <property type="entry name" value="SNF2-rel_dom"/>
    <property type="match status" value="1"/>
</dbReference>
<keyword evidence="3" id="KW-0347">Helicase</keyword>
<organism evidence="8 9">
    <name type="scientific">Tieghemostelium lacteum</name>
    <name type="common">Slime mold</name>
    <name type="synonym">Dictyostelium lacteum</name>
    <dbReference type="NCBI Taxonomy" id="361077"/>
    <lineage>
        <taxon>Eukaryota</taxon>
        <taxon>Amoebozoa</taxon>
        <taxon>Evosea</taxon>
        <taxon>Eumycetozoa</taxon>
        <taxon>Dictyostelia</taxon>
        <taxon>Dictyosteliales</taxon>
        <taxon>Raperosteliaceae</taxon>
        <taxon>Tieghemostelium</taxon>
    </lineage>
</organism>
<keyword evidence="2" id="KW-0378">Hydrolase</keyword>
<dbReference type="CDD" id="cd18793">
    <property type="entry name" value="SF2_C_SNF"/>
    <property type="match status" value="1"/>
</dbReference>
<sequence>MKRSLTPSFKYEQKKVKLDLPELGVVAESIPAPKGPGRKKKVAEPVINHLQLYQINKKVEDALLSEEEKSENNSENGTTEGGGKEETKKGKNVFMNSTSPFMYFLIKYKNTQKVGEEGTAILEVSYENAIIFNLEGKQIGKTGLTRMGENDPEEGQKVLIKKKEVYFNEDFSMNIGNKWVKLIIQVNEEEYKNGSIFLKTDEIIAKKKKEKQEKKATYILAAARRPKGFIVPYKGLEKQKKLTKPLHSPYAKDAIVLYQPIDTSNEKIACVIDPLLAKKLRPHQKEGVQFMFDCLMGLKGGFKGNGCILADDMGLGKTIQAITILWTLLKQSPSGEPAARKAVIVAPTSLVGNWCKELKKWLGDGIIPVAIGSSTKLGRAKLSELQFGKADVLVISYDQLRIYCDEICKIPTIGLVVCDEGHRLKNAEIKTTKAVASIPTTRRVILSGTPIQNDLTEFYAMVDFVNPGVLKNVTTFKHVYDTPIVSSRNPEASDEEKRLGKERSLELTRLTSQFILRRTAVINTQYLPPKIEYIVVCKLTPLQTSIYKHLIHSVKEGSFASTSGALPLITTLKKLSNCVELVYLPDKENPTELNQSTLSLFPKEWNPKIFQPQYSSKLLFVDRLLSEIRATSKDRVVIVSNYTQTLEVLAVMCRTRKYEFLQLDGSLKQESRQKNVDIFNDPTRPEFVFLLSSRAGGVGLNLIGGNHLILFDSDWNPANDAQAMARVWREGQKKVVSIYRLLTTGTIEEKIYQRQLTKVALSTSVVEGDSNNSPAFETRDLKDIFTLKEDTICDTHDMLSCKCAPSNRVPKHKRDAISINELSKWKHFHEMEKLESLDKKLAKACKDIATFVFANDKGPQAREVTPPAKTTTTTTTTTNKSKSDSDDEILSQEKPVFVSTDDMTKKFKNGLDADDDEETPFKAEDVDYENDDGYSDEEHSEDSDYSSDD</sequence>
<evidence type="ECO:0000313" key="8">
    <source>
        <dbReference type="EMBL" id="KYR01271.1"/>
    </source>
</evidence>
<evidence type="ECO:0000313" key="9">
    <source>
        <dbReference type="Proteomes" id="UP000076078"/>
    </source>
</evidence>
<dbReference type="EMBL" id="LODT01000011">
    <property type="protein sequence ID" value="KYR01271.1"/>
    <property type="molecule type" value="Genomic_DNA"/>
</dbReference>
<keyword evidence="9" id="KW-1185">Reference proteome</keyword>
<comment type="caution">
    <text evidence="8">The sequence shown here is derived from an EMBL/GenBank/DDBJ whole genome shotgun (WGS) entry which is preliminary data.</text>
</comment>
<dbReference type="GO" id="GO:0005524">
    <property type="term" value="F:ATP binding"/>
    <property type="evidence" value="ECO:0007669"/>
    <property type="project" value="UniProtKB-KW"/>
</dbReference>
<dbReference type="SUPFAM" id="SSF52540">
    <property type="entry name" value="P-loop containing nucleoside triphosphate hydrolases"/>
    <property type="match status" value="2"/>
</dbReference>
<protein>
    <submittedName>
        <fullName evidence="8">SNF2-related domain-containing protein</fullName>
    </submittedName>
</protein>
<feature type="region of interest" description="Disordered" evidence="5">
    <location>
        <begin position="64"/>
        <end position="91"/>
    </location>
</feature>
<dbReference type="GO" id="GO:0005634">
    <property type="term" value="C:nucleus"/>
    <property type="evidence" value="ECO:0007669"/>
    <property type="project" value="TreeGrafter"/>
</dbReference>
<dbReference type="InParanoid" id="A0A152A5A0"/>
<dbReference type="InterPro" id="IPR001650">
    <property type="entry name" value="Helicase_C-like"/>
</dbReference>
<evidence type="ECO:0000256" key="3">
    <source>
        <dbReference type="ARBA" id="ARBA00022806"/>
    </source>
</evidence>
<dbReference type="InterPro" id="IPR000330">
    <property type="entry name" value="SNF2_N"/>
</dbReference>
<evidence type="ECO:0000256" key="1">
    <source>
        <dbReference type="ARBA" id="ARBA00022741"/>
    </source>
</evidence>
<dbReference type="InterPro" id="IPR027417">
    <property type="entry name" value="P-loop_NTPase"/>
</dbReference>
<dbReference type="CDD" id="cd18004">
    <property type="entry name" value="DEXHc_RAD54"/>
    <property type="match status" value="1"/>
</dbReference>
<dbReference type="InterPro" id="IPR050496">
    <property type="entry name" value="SNF2_RAD54_helicase_repair"/>
</dbReference>
<dbReference type="InterPro" id="IPR049730">
    <property type="entry name" value="SNF2/RAD54-like_C"/>
</dbReference>
<dbReference type="PANTHER" id="PTHR45629">
    <property type="entry name" value="SNF2/RAD54 FAMILY MEMBER"/>
    <property type="match status" value="1"/>
</dbReference>
<gene>
    <name evidence="8" type="ORF">DLAC_02394</name>
</gene>
<dbReference type="InterPro" id="IPR014001">
    <property type="entry name" value="Helicase_ATP-bd"/>
</dbReference>
<feature type="domain" description="Helicase ATP-binding" evidence="6">
    <location>
        <begin position="298"/>
        <end position="468"/>
    </location>
</feature>
<dbReference type="GO" id="GO:0007131">
    <property type="term" value="P:reciprocal meiotic recombination"/>
    <property type="evidence" value="ECO:0007669"/>
    <property type="project" value="TreeGrafter"/>
</dbReference>
<dbReference type="FunFam" id="3.40.50.300:FF:000332">
    <property type="entry name" value="DNA repair and recombination protein RAD54-like"/>
    <property type="match status" value="1"/>
</dbReference>
<evidence type="ECO:0000256" key="5">
    <source>
        <dbReference type="SAM" id="MobiDB-lite"/>
    </source>
</evidence>
<evidence type="ECO:0000259" key="6">
    <source>
        <dbReference type="PROSITE" id="PS51192"/>
    </source>
</evidence>
<dbReference type="Gene3D" id="1.20.120.850">
    <property type="entry name" value="SWI2/SNF2 ATPases, N-terminal domain"/>
    <property type="match status" value="1"/>
</dbReference>
<feature type="domain" description="Helicase C-terminal" evidence="7">
    <location>
        <begin position="620"/>
        <end position="782"/>
    </location>
</feature>
<reference evidence="8 9" key="1">
    <citation type="submission" date="2015-12" db="EMBL/GenBank/DDBJ databases">
        <title>Dictyostelia acquired genes for synthesis and detection of signals that induce cell-type specialization by lateral gene transfer from prokaryotes.</title>
        <authorList>
            <person name="Gloeckner G."/>
            <person name="Schaap P."/>
        </authorList>
    </citation>
    <scope>NUCLEOTIDE SEQUENCE [LARGE SCALE GENOMIC DNA]</scope>
    <source>
        <strain evidence="8 9">TK</strain>
    </source>
</reference>
<keyword evidence="4" id="KW-0067">ATP-binding</keyword>
<proteinExistence type="predicted"/>
<dbReference type="SMART" id="SM00490">
    <property type="entry name" value="HELICc"/>
    <property type="match status" value="1"/>
</dbReference>
<dbReference type="PANTHER" id="PTHR45629:SF7">
    <property type="entry name" value="DNA EXCISION REPAIR PROTEIN ERCC-6-RELATED"/>
    <property type="match status" value="1"/>
</dbReference>
<dbReference type="AlphaFoldDB" id="A0A152A5A0"/>
<dbReference type="PROSITE" id="PS51192">
    <property type="entry name" value="HELICASE_ATP_BIND_1"/>
    <property type="match status" value="1"/>
</dbReference>
<keyword evidence="1" id="KW-0547">Nucleotide-binding</keyword>
<dbReference type="GO" id="GO:0004386">
    <property type="term" value="F:helicase activity"/>
    <property type="evidence" value="ECO:0007669"/>
    <property type="project" value="UniProtKB-KW"/>
</dbReference>
<dbReference type="InterPro" id="IPR038718">
    <property type="entry name" value="SNF2-like_sf"/>
</dbReference>
<feature type="compositionally biased region" description="Acidic residues" evidence="5">
    <location>
        <begin position="926"/>
        <end position="949"/>
    </location>
</feature>
<name>A0A152A5A0_TIELA</name>
<dbReference type="FunCoup" id="A0A152A5A0">
    <property type="interactions" value="514"/>
</dbReference>
<dbReference type="GO" id="GO:0016787">
    <property type="term" value="F:hydrolase activity"/>
    <property type="evidence" value="ECO:0007669"/>
    <property type="project" value="UniProtKB-KW"/>
</dbReference>
<evidence type="ECO:0000259" key="7">
    <source>
        <dbReference type="PROSITE" id="PS51194"/>
    </source>
</evidence>
<dbReference type="SMART" id="SM00487">
    <property type="entry name" value="DEXDc"/>
    <property type="match status" value="1"/>
</dbReference>
<dbReference type="PROSITE" id="PS51194">
    <property type="entry name" value="HELICASE_CTER"/>
    <property type="match status" value="1"/>
</dbReference>
<evidence type="ECO:0000256" key="4">
    <source>
        <dbReference type="ARBA" id="ARBA00022840"/>
    </source>
</evidence>
<dbReference type="STRING" id="361077.A0A152A5A0"/>
<evidence type="ECO:0000256" key="2">
    <source>
        <dbReference type="ARBA" id="ARBA00022801"/>
    </source>
</evidence>
<accession>A0A152A5A0</accession>
<dbReference type="OrthoDB" id="413460at2759"/>
<dbReference type="Proteomes" id="UP000076078">
    <property type="component" value="Unassembled WGS sequence"/>
</dbReference>
<dbReference type="OMA" id="CDTHDML"/>
<feature type="region of interest" description="Disordered" evidence="5">
    <location>
        <begin position="859"/>
        <end position="949"/>
    </location>
</feature>
<dbReference type="Gene3D" id="3.40.50.300">
    <property type="entry name" value="P-loop containing nucleotide triphosphate hydrolases"/>
    <property type="match status" value="1"/>
</dbReference>
<dbReference type="GO" id="GO:0015616">
    <property type="term" value="F:DNA translocase activity"/>
    <property type="evidence" value="ECO:0007669"/>
    <property type="project" value="TreeGrafter"/>
</dbReference>
<dbReference type="GO" id="GO:0045003">
    <property type="term" value="P:double-strand break repair via synthesis-dependent strand annealing"/>
    <property type="evidence" value="ECO:0007669"/>
    <property type="project" value="TreeGrafter"/>
</dbReference>
<dbReference type="Gene3D" id="3.40.50.10810">
    <property type="entry name" value="Tandem AAA-ATPase domain"/>
    <property type="match status" value="1"/>
</dbReference>
<feature type="compositionally biased region" description="Basic and acidic residues" evidence="5">
    <location>
        <begin position="902"/>
        <end position="911"/>
    </location>
</feature>